<reference evidence="1 2" key="1">
    <citation type="submission" date="2019-03" db="EMBL/GenBank/DDBJ databases">
        <title>Genomic Encyclopedia of Archaeal and Bacterial Type Strains, Phase II (KMG-II): from individual species to whole genera.</title>
        <authorList>
            <person name="Goeker M."/>
        </authorList>
    </citation>
    <scope>NUCLEOTIDE SEQUENCE [LARGE SCALE GENOMIC DNA]</scope>
    <source>
        <strain evidence="1 2">DSM 15594</strain>
    </source>
</reference>
<name>A0ABY2F3W4_9GAMM</name>
<protein>
    <recommendedName>
        <fullName evidence="3">DUF2946 domain-containing protein</fullName>
    </recommendedName>
</protein>
<keyword evidence="2" id="KW-1185">Reference proteome</keyword>
<comment type="caution">
    <text evidence="1">The sequence shown here is derived from an EMBL/GenBank/DDBJ whole genome shotgun (WGS) entry which is preliminary data.</text>
</comment>
<proteinExistence type="predicted"/>
<evidence type="ECO:0000313" key="2">
    <source>
        <dbReference type="Proteomes" id="UP000295058"/>
    </source>
</evidence>
<evidence type="ECO:0000313" key="1">
    <source>
        <dbReference type="EMBL" id="TDW62550.1"/>
    </source>
</evidence>
<dbReference type="EMBL" id="SODO01000001">
    <property type="protein sequence ID" value="TDW62550.1"/>
    <property type="molecule type" value="Genomic_DNA"/>
</dbReference>
<dbReference type="Proteomes" id="UP000295058">
    <property type="component" value="Unassembled WGS sequence"/>
</dbReference>
<evidence type="ECO:0008006" key="3">
    <source>
        <dbReference type="Google" id="ProtNLM"/>
    </source>
</evidence>
<organism evidence="1 2">
    <name type="scientific">Oceanimonas baumannii</name>
    <dbReference type="NCBI Taxonomy" id="129578"/>
    <lineage>
        <taxon>Bacteria</taxon>
        <taxon>Pseudomonadati</taxon>
        <taxon>Pseudomonadota</taxon>
        <taxon>Gammaproteobacteria</taxon>
        <taxon>Aeromonadales</taxon>
        <taxon>Aeromonadaceae</taxon>
        <taxon>Oceanimonas</taxon>
    </lineage>
</organism>
<gene>
    <name evidence="1" type="ORF">LY04_00624</name>
</gene>
<accession>A0ABY2F3W4</accession>
<sequence>MLRSRIAAVLNVFIIVRIRYCRQKTSPREGTSSPAGAGPCTSADQALPFVSCALYWIPTFVGMTTALSSRAGAGSYSSADQPLPFESCTLCWIPTFVGMTTALSSRAGAGSYSSADQPLPFESCTLCWIPTFVGMTTAPSFRAGTGSMHFCGSGVAVRILRPVLHSHLGGNAPDPSSRSEWQCKCYPSLFVSFARADSSHTWYDAFCVC</sequence>